<evidence type="ECO:0000313" key="1">
    <source>
        <dbReference type="EMBL" id="KXH84970.1"/>
    </source>
</evidence>
<protein>
    <submittedName>
        <fullName evidence="1">Uncharacterized protein</fullName>
    </submittedName>
</protein>
<sequence length="91" mass="10669">MIFIVISLVGARYGKFGHYDFDGKMLLRCRKSSYFELINGSSKSGQESYALLENRKDARFLNCMDVYGARKSKIFSYVINGWISDIRFYRR</sequence>
<evidence type="ECO:0000313" key="2">
    <source>
        <dbReference type="Proteomes" id="UP000070513"/>
    </source>
</evidence>
<proteinExistence type="predicted"/>
<gene>
    <name evidence="1" type="ORF">AU378_04225</name>
</gene>
<comment type="caution">
    <text evidence="1">The sequence shown here is derived from an EMBL/GenBank/DDBJ whole genome shotgun (WGS) entry which is preliminary data.</text>
</comment>
<reference evidence="2" key="1">
    <citation type="submission" date="2015-12" db="EMBL/GenBank/DDBJ databases">
        <title>Genome sequence of a biocontrol rhizobacterium Chryseobacterium kwangjuense strain KJ1R5 isolated from pepper (Capsicum annuum L.).</title>
        <authorList>
            <person name="Jeong J.-J."/>
            <person name="Park H."/>
            <person name="Mannaa M."/>
            <person name="Sang M.K."/>
            <person name="Choi I.-G."/>
            <person name="Kim K.D."/>
        </authorList>
    </citation>
    <scope>NUCLEOTIDE SEQUENCE [LARGE SCALE GENOMIC DNA]</scope>
    <source>
        <strain evidence="2">KJ1R5</strain>
    </source>
</reference>
<dbReference type="AlphaFoldDB" id="A0A135WJC4"/>
<accession>A0A135WJC4</accession>
<organism evidence="1 2">
    <name type="scientific">Chryseobacterium kwangjuense</name>
    <dbReference type="NCBI Taxonomy" id="267125"/>
    <lineage>
        <taxon>Bacteria</taxon>
        <taxon>Pseudomonadati</taxon>
        <taxon>Bacteroidota</taxon>
        <taxon>Flavobacteriia</taxon>
        <taxon>Flavobacteriales</taxon>
        <taxon>Weeksellaceae</taxon>
        <taxon>Chryseobacterium group</taxon>
        <taxon>Chryseobacterium</taxon>
    </lineage>
</organism>
<reference evidence="1 2" key="2">
    <citation type="journal article" date="2016" name="Genome Announc.">
        <title>Draft Genome Sequence of a Biocontrol Rhizobacterium, Chryseobacterium kwangjuense Strain KJ1R5, Isolated from Pepper (Capsicum annuum).</title>
        <authorList>
            <person name="Jeong J.J."/>
            <person name="Park H."/>
            <person name="Park B.H."/>
            <person name="Mannaa M."/>
            <person name="Sang M.K."/>
            <person name="Choi I.G."/>
            <person name="Kim K.D."/>
        </authorList>
    </citation>
    <scope>NUCLEOTIDE SEQUENCE [LARGE SCALE GENOMIC DNA]</scope>
    <source>
        <strain evidence="1 2">KJ1R5</strain>
    </source>
</reference>
<dbReference type="Proteomes" id="UP000070513">
    <property type="component" value="Unassembled WGS sequence"/>
</dbReference>
<dbReference type="EMBL" id="LPUR01000001">
    <property type="protein sequence ID" value="KXH84970.1"/>
    <property type="molecule type" value="Genomic_DNA"/>
</dbReference>
<name>A0A135WJC4_9FLAO</name>